<feature type="region of interest" description="Disordered" evidence="1">
    <location>
        <begin position="1018"/>
        <end position="1041"/>
    </location>
</feature>
<sequence>MPLIVLCSGWNLHRKDLIALVLFAVAWIKGKEDGSLGRLINHGIPGNIKPKLVSRDGSPKILFYAMCDIPQGTQLLYHYQETRPEVLQKLPWLQPKKETKTQQVEVPKSASADSICQHQNLNRHTSLTEGDSVRTLLVDKTKDMSGFSLNKKPSNLTFAKVFALIGKGNNNEDNESANGEGLSASPIGFVDGPVLSPETRQETLQAFTAENLSSNGGGKSLSPVGFVKGPVLSAETDLETPPAFPEENLSAKGGGESVSPVVSVKGSVPSAETDLETPNGYFDPLGMRSFPLLEQWLLRTCIFISDFDVCIKKECSSTCDSDDLLEEDFQHRSEALSDTDDTEILDFSHQPCSEAYSIQRVGLGFHQSNESHLDTDKSLGEPGESDRCDTTAVSSQNKTNQVSQVGSLSDKSSSVSASASNRGEANVSRDPMPVDEKSGDCASTQQEQPKGFYLRKKKPVSFVLHSDESSDDFSSGSDVNSTAESGDKPSRSVQDLDDPSADENRSSSNEDGVELVKVQAINPKRYLSIKRDWSKKSACLFCCKIMREHLLKAHQNEERVKEILDLPLRSEERRQAISRIRSEGDFKYKQAVLKSKKGVLLLKKRTQRSISPSSTQSCQYCGNLYQKDTLYKHTQNCKSKPEGGKVSSRGTKVFSSNPSDYHQNVFKDFIVKGMTKEDEIKASAIGDDLICDLGENLVDQFSADQNQFGYIRNVVRSIGRFLIEVKKIDPSIKNLRMAIHHAKYDTCVQAALAVAGYDPANNRFETPSNAKRIGEYLEKVAALLLKKAISEQDQKLRQVVNDFIVLREKDWSGKVSGKASLQMKKSRFNAPDALPDKEDVEKLADFLHEKLPIAIKNLEETPTAVTYTDMTVLLLAATMAFNRKRPGDVDKMLDSSNPETPSKKRRKRNSSKLSVRKKVHKGHNTDTDTSLSLDIPTEHGCDQLSESHVCYEEDGFDDSSITETDVTDSSDGPSFMSETTTTEAAETEEEKGDLIEFTTGSPNLKTRKKRTVIGYAKKGSRRKRADVDPQKVTQLDDDDDDEEEIVVIDDESVCEQESVTWKNKNVSTALHSETETVDSLAAPETLNEGVKQLKDNMILLLPDSWTVDIVNGEMLRLVSLNKSENAAVDFSIFWLNFNVGIYVHNLLVTTGHKICSKVASPDKQNIGSIADYLMRLAKTLSNSNICLGVTEFQKFWSDHDGVIDNYNLNKDFECLRSKECGLLIIDEDRGICKECQFIFEKIKRRKRKLEKEECQFKSDKEKAAHYQKMYRAEKRKTSRLKKRVDNLLVKLSESLHDDFTQVLSSTHSKMTDAQKIFWESQKKAISSEDRRGLRWHPLMIRIALFLQGQMTTEGYEFLRENFVQLPSQRRLYDYTHFIEAKEGCQVEILQDIKAKIDKCCPNDHFSFVNLMFDEMNELEELQSSLSKKVFQPKLAKKVLVYLAKGITSHVKTVVAVYSTDDLTSIQLYSRTWNAIYNLEENGIKVLTLTCDGAAINRKFIRMHKAFHSDSRYTYSTTNLAAGDYRPLKTRQLWKNGEYLSWKVIEAVYDHTKANKIVISNKLSKAHIKLTSFSCMKVNLACQVLSNSVASSIENLPSYLTDYDTVEVTKFIKLMNRFFDCVNGKKKEEPSPNYFEDWKNYIVNRQGIFSKTQKGQMIISHQSLEALEITVKGFIRASKFVLNCGAEEIYANVFNQDPLEQYFGSVRRKLGDNKHPFAKNVLDSRLRAHQQAEVADALQSRKGNVTGEKR</sequence>
<protein>
    <submittedName>
        <fullName evidence="4">Transposable element P transposase</fullName>
    </submittedName>
</protein>
<dbReference type="Pfam" id="PF21787">
    <property type="entry name" value="TNP-like_RNaseH_N"/>
    <property type="match status" value="1"/>
</dbReference>
<feature type="compositionally biased region" description="Basic residues" evidence="1">
    <location>
        <begin position="903"/>
        <end position="922"/>
    </location>
</feature>
<feature type="compositionally biased region" description="Polar residues" evidence="1">
    <location>
        <begin position="391"/>
        <end position="401"/>
    </location>
</feature>
<evidence type="ECO:0000259" key="3">
    <source>
        <dbReference type="Pfam" id="PF21788"/>
    </source>
</evidence>
<feature type="region of interest" description="Disordered" evidence="1">
    <location>
        <begin position="956"/>
        <end position="991"/>
    </location>
</feature>
<dbReference type="InterPro" id="IPR048365">
    <property type="entry name" value="TNP-like_RNaseH_N"/>
</dbReference>
<dbReference type="InterPro" id="IPR046341">
    <property type="entry name" value="SET_dom_sf"/>
</dbReference>
<feature type="region of interest" description="Disordered" evidence="1">
    <location>
        <begin position="237"/>
        <end position="262"/>
    </location>
</feature>
<comment type="caution">
    <text evidence="4">The sequence shown here is derived from an EMBL/GenBank/DDBJ whole genome shotgun (WGS) entry which is preliminary data.</text>
</comment>
<dbReference type="SUPFAM" id="SSF82199">
    <property type="entry name" value="SET domain"/>
    <property type="match status" value="1"/>
</dbReference>
<feature type="compositionally biased region" description="Polar residues" evidence="1">
    <location>
        <begin position="959"/>
        <end position="972"/>
    </location>
</feature>
<dbReference type="Pfam" id="PF21788">
    <property type="entry name" value="TNP-like_GBD"/>
    <property type="match status" value="1"/>
</dbReference>
<reference evidence="4" key="2">
    <citation type="journal article" date="2023" name="BMC Genomics">
        <title>Pest status, molecular evolution, and epigenetic factors derived from the genome assembly of Frankliniella fusca, a thysanopteran phytovirus vector.</title>
        <authorList>
            <person name="Catto M.A."/>
            <person name="Labadie P.E."/>
            <person name="Jacobson A.L."/>
            <person name="Kennedy G.G."/>
            <person name="Srinivasan R."/>
            <person name="Hunt B.G."/>
        </authorList>
    </citation>
    <scope>NUCLEOTIDE SEQUENCE</scope>
    <source>
        <strain evidence="4">PL_HMW_Pooled</strain>
    </source>
</reference>
<organism evidence="4 5">
    <name type="scientific">Frankliniella fusca</name>
    <dbReference type="NCBI Taxonomy" id="407009"/>
    <lineage>
        <taxon>Eukaryota</taxon>
        <taxon>Metazoa</taxon>
        <taxon>Ecdysozoa</taxon>
        <taxon>Arthropoda</taxon>
        <taxon>Hexapoda</taxon>
        <taxon>Insecta</taxon>
        <taxon>Pterygota</taxon>
        <taxon>Neoptera</taxon>
        <taxon>Paraneoptera</taxon>
        <taxon>Thysanoptera</taxon>
        <taxon>Terebrantia</taxon>
        <taxon>Thripoidea</taxon>
        <taxon>Thripidae</taxon>
        <taxon>Frankliniella</taxon>
    </lineage>
</organism>
<feature type="compositionally biased region" description="Basic and acidic residues" evidence="1">
    <location>
        <begin position="369"/>
        <end position="389"/>
    </location>
</feature>
<feature type="region of interest" description="Disordered" evidence="1">
    <location>
        <begin position="466"/>
        <end position="512"/>
    </location>
</feature>
<evidence type="ECO:0000313" key="4">
    <source>
        <dbReference type="EMBL" id="KAK3917302.1"/>
    </source>
</evidence>
<dbReference type="Proteomes" id="UP001219518">
    <property type="component" value="Unassembled WGS sequence"/>
</dbReference>
<feature type="domain" description="Transposable element P transposase-like GTP-binding insertion" evidence="3">
    <location>
        <begin position="1532"/>
        <end position="1626"/>
    </location>
</feature>
<keyword evidence="5" id="KW-1185">Reference proteome</keyword>
<name>A0AAE1LGK5_9NEOP</name>
<evidence type="ECO:0000256" key="1">
    <source>
        <dbReference type="SAM" id="MobiDB-lite"/>
    </source>
</evidence>
<dbReference type="InterPro" id="IPR048366">
    <property type="entry name" value="TNP-like_GBD"/>
</dbReference>
<reference evidence="4" key="1">
    <citation type="submission" date="2021-07" db="EMBL/GenBank/DDBJ databases">
        <authorList>
            <person name="Catto M.A."/>
            <person name="Jacobson A."/>
            <person name="Kennedy G."/>
            <person name="Labadie P."/>
            <person name="Hunt B.G."/>
            <person name="Srinivasan R."/>
        </authorList>
    </citation>
    <scope>NUCLEOTIDE SEQUENCE</scope>
    <source>
        <strain evidence="4">PL_HMW_Pooled</strain>
        <tissue evidence="4">Head</tissue>
    </source>
</reference>
<dbReference type="EMBL" id="JAHWGI010000713">
    <property type="protein sequence ID" value="KAK3917302.1"/>
    <property type="molecule type" value="Genomic_DNA"/>
</dbReference>
<dbReference type="PANTHER" id="PTHR33480:SF1">
    <property type="entry name" value="TYR RECOMBINASE DOMAIN-CONTAINING PROTEIN"/>
    <property type="match status" value="1"/>
</dbReference>
<accession>A0AAE1LGK5</accession>
<dbReference type="PANTHER" id="PTHR33480">
    <property type="entry name" value="SET DOMAIN-CONTAINING PROTEIN-RELATED"/>
    <property type="match status" value="1"/>
</dbReference>
<proteinExistence type="predicted"/>
<feature type="domain" description="Transposable element P transposase-like RNase H" evidence="2">
    <location>
        <begin position="1381"/>
        <end position="1501"/>
    </location>
</feature>
<gene>
    <name evidence="4" type="ORF">KUF71_026147</name>
</gene>
<dbReference type="Gene3D" id="2.170.270.10">
    <property type="entry name" value="SET domain"/>
    <property type="match status" value="1"/>
</dbReference>
<feature type="compositionally biased region" description="Low complexity" evidence="1">
    <location>
        <begin position="402"/>
        <end position="420"/>
    </location>
</feature>
<feature type="region of interest" description="Disordered" evidence="1">
    <location>
        <begin position="369"/>
        <end position="452"/>
    </location>
</feature>
<feature type="region of interest" description="Disordered" evidence="1">
    <location>
        <begin position="886"/>
        <end position="935"/>
    </location>
</feature>
<feature type="compositionally biased region" description="Low complexity" evidence="1">
    <location>
        <begin position="472"/>
        <end position="481"/>
    </location>
</feature>
<evidence type="ECO:0000259" key="2">
    <source>
        <dbReference type="Pfam" id="PF21787"/>
    </source>
</evidence>
<evidence type="ECO:0000313" key="5">
    <source>
        <dbReference type="Proteomes" id="UP001219518"/>
    </source>
</evidence>